<protein>
    <submittedName>
        <fullName evidence="2">Uncharacterized protein</fullName>
    </submittedName>
</protein>
<dbReference type="EMBL" id="CAUYUJ010014961">
    <property type="protein sequence ID" value="CAK0848247.1"/>
    <property type="molecule type" value="Genomic_DNA"/>
</dbReference>
<evidence type="ECO:0000313" key="2">
    <source>
        <dbReference type="EMBL" id="CAK0848247.1"/>
    </source>
</evidence>
<keyword evidence="3" id="KW-1185">Reference proteome</keyword>
<feature type="region of interest" description="Disordered" evidence="1">
    <location>
        <begin position="1"/>
        <end position="117"/>
    </location>
</feature>
<comment type="caution">
    <text evidence="2">The sequence shown here is derived from an EMBL/GenBank/DDBJ whole genome shotgun (WGS) entry which is preliminary data.</text>
</comment>
<gene>
    <name evidence="2" type="ORF">PCOR1329_LOCUS41239</name>
</gene>
<reference evidence="2" key="1">
    <citation type="submission" date="2023-10" db="EMBL/GenBank/DDBJ databases">
        <authorList>
            <person name="Chen Y."/>
            <person name="Shah S."/>
            <person name="Dougan E. K."/>
            <person name="Thang M."/>
            <person name="Chan C."/>
        </authorList>
    </citation>
    <scope>NUCLEOTIDE SEQUENCE [LARGE SCALE GENOMIC DNA]</scope>
</reference>
<evidence type="ECO:0000256" key="1">
    <source>
        <dbReference type="SAM" id="MobiDB-lite"/>
    </source>
</evidence>
<feature type="compositionally biased region" description="Basic and acidic residues" evidence="1">
    <location>
        <begin position="47"/>
        <end position="58"/>
    </location>
</feature>
<name>A0ABN9TQM5_9DINO</name>
<dbReference type="Proteomes" id="UP001189429">
    <property type="component" value="Unassembled WGS sequence"/>
</dbReference>
<evidence type="ECO:0000313" key="3">
    <source>
        <dbReference type="Proteomes" id="UP001189429"/>
    </source>
</evidence>
<proteinExistence type="predicted"/>
<feature type="compositionally biased region" description="Basic and acidic residues" evidence="1">
    <location>
        <begin position="78"/>
        <end position="105"/>
    </location>
</feature>
<accession>A0ABN9TQM5</accession>
<sequence>MGRAREHASQRISPGSGRRKPAASPGACRARCSTSSVAVHGPPQDGCRARGDPPEPMDRSLLLLWEQAPRGGFLEGRGGTEKLSDDGGAEEHASGQPRGGREAGRAHAPLRLGTHPP</sequence>
<organism evidence="2 3">
    <name type="scientific">Prorocentrum cordatum</name>
    <dbReference type="NCBI Taxonomy" id="2364126"/>
    <lineage>
        <taxon>Eukaryota</taxon>
        <taxon>Sar</taxon>
        <taxon>Alveolata</taxon>
        <taxon>Dinophyceae</taxon>
        <taxon>Prorocentrales</taxon>
        <taxon>Prorocentraceae</taxon>
        <taxon>Prorocentrum</taxon>
    </lineage>
</organism>